<evidence type="ECO:0000313" key="1">
    <source>
        <dbReference type="EMBL" id="AJM93037.1"/>
    </source>
</evidence>
<reference evidence="2" key="1">
    <citation type="submission" date="2015-02" db="EMBL/GenBank/DDBJ databases">
        <title>Characterization of two novel Thaumarchaeota isolated from the Northern Adriatic Sea.</title>
        <authorList>
            <person name="Bayer B."/>
            <person name="Vojvoda J."/>
            <person name="Offre P."/>
            <person name="Srivastava A."/>
            <person name="Elisabeth N."/>
            <person name="Garcia J.A.L."/>
            <person name="Schleper C."/>
            <person name="Herndl G.J."/>
        </authorList>
    </citation>
    <scope>NUCLEOTIDE SEQUENCE [LARGE SCALE GENOMIC DNA]</scope>
    <source>
        <strain evidence="2">D3C</strain>
    </source>
</reference>
<dbReference type="Proteomes" id="UP000032027">
    <property type="component" value="Chromosome"/>
</dbReference>
<reference evidence="1 2" key="2">
    <citation type="journal article" date="2016" name="ISME J.">
        <title>Physiological and genomic characterization of two novel marine thaumarchaeal strains indicates niche differentiation.</title>
        <authorList>
            <person name="Bayer B."/>
            <person name="Vojvoda J."/>
            <person name="Offre P."/>
            <person name="Alves R.J."/>
            <person name="Elisabeth N.H."/>
            <person name="Garcia J.A."/>
            <person name="Volland J.M."/>
            <person name="Srivastava A."/>
            <person name="Schleper C."/>
            <person name="Herndl G.J."/>
        </authorList>
    </citation>
    <scope>NUCLEOTIDE SEQUENCE [LARGE SCALE GENOMIC DNA]</scope>
    <source>
        <strain evidence="1 2">D3C</strain>
    </source>
</reference>
<dbReference type="EMBL" id="CP010868">
    <property type="protein sequence ID" value="AJM93037.1"/>
    <property type="molecule type" value="Genomic_DNA"/>
</dbReference>
<proteinExistence type="predicted"/>
<dbReference type="HOGENOM" id="CLU_1700204_0_0_2"/>
<dbReference type="AlphaFoldDB" id="A0A0C5CCZ2"/>
<organism evidence="1 2">
    <name type="scientific">Nitrosopumilus piranensis</name>
    <dbReference type="NCBI Taxonomy" id="1582439"/>
    <lineage>
        <taxon>Archaea</taxon>
        <taxon>Nitrososphaerota</taxon>
        <taxon>Nitrososphaeria</taxon>
        <taxon>Nitrosopumilales</taxon>
        <taxon>Nitrosopumilaceae</taxon>
        <taxon>Nitrosopumilus</taxon>
    </lineage>
</organism>
<name>A0A0C5CCZ2_9ARCH</name>
<dbReference type="PATRIC" id="fig|1582439.9.peg.1883"/>
<sequence>MYKFCNFKSLVSLTFLPATGQTVSSASELSDRIDASKLLDSVVMPYQVQSVSSQEIVNQNIESAKTWIYEKQDYLESLSFASPNAKYELDKAKNSLNEAKTYLANAEWTQKEGESYISEKEYQKAFFKYEYSKKMIEKSEPLIKEIDGFAQNAN</sequence>
<protein>
    <submittedName>
        <fullName evidence="1">Uncharacterized protein</fullName>
    </submittedName>
</protein>
<reference evidence="1 2" key="3">
    <citation type="journal article" date="2019" name="Int. J. Syst. Evol. Microbiol.">
        <title>Nitrosopumilus adriaticus sp. nov. and Nitrosopumilus piranensis sp. nov., two ammonia-oxidizing archaea from the Adriatic Sea and members of the class Nitrososphaeria.</title>
        <authorList>
            <person name="Bayer B."/>
            <person name="Vojvoda J."/>
            <person name="Reinthaler T."/>
            <person name="Reyes C."/>
            <person name="Pinto M."/>
            <person name="Herndl G.J."/>
        </authorList>
    </citation>
    <scope>NUCLEOTIDE SEQUENCE [LARGE SCALE GENOMIC DNA]</scope>
    <source>
        <strain evidence="1 2">D3C</strain>
    </source>
</reference>
<gene>
    <name evidence="1" type="ORF">NPIRD3C_1827</name>
</gene>
<accession>A0A0C5CCZ2</accession>
<dbReference type="KEGG" id="nid:NPIRD3C_1827"/>
<keyword evidence="2" id="KW-1185">Reference proteome</keyword>
<evidence type="ECO:0000313" key="2">
    <source>
        <dbReference type="Proteomes" id="UP000032027"/>
    </source>
</evidence>